<dbReference type="EMBL" id="FZNQ01000005">
    <property type="protein sequence ID" value="SNR40116.1"/>
    <property type="molecule type" value="Genomic_DNA"/>
</dbReference>
<protein>
    <submittedName>
        <fullName evidence="3">Uncharacterized protein</fullName>
    </submittedName>
</protein>
<keyword evidence="2" id="KW-1133">Transmembrane helix</keyword>
<dbReference type="InterPro" id="IPR055941">
    <property type="entry name" value="DUF7519"/>
</dbReference>
<keyword evidence="2" id="KW-0812">Transmembrane</keyword>
<feature type="transmembrane region" description="Helical" evidence="2">
    <location>
        <begin position="170"/>
        <end position="187"/>
    </location>
</feature>
<evidence type="ECO:0000256" key="2">
    <source>
        <dbReference type="SAM" id="Phobius"/>
    </source>
</evidence>
<proteinExistence type="predicted"/>
<name>A0A238W0T0_HALVU</name>
<evidence type="ECO:0000256" key="1">
    <source>
        <dbReference type="SAM" id="MobiDB-lite"/>
    </source>
</evidence>
<organism evidence="3 4">
    <name type="scientific">Halorubrum vacuolatum</name>
    <name type="common">Natronobacterium vacuolatum</name>
    <dbReference type="NCBI Taxonomy" id="63740"/>
    <lineage>
        <taxon>Archaea</taxon>
        <taxon>Methanobacteriati</taxon>
        <taxon>Methanobacteriota</taxon>
        <taxon>Stenosarchaea group</taxon>
        <taxon>Halobacteria</taxon>
        <taxon>Halobacteriales</taxon>
        <taxon>Haloferacaceae</taxon>
        <taxon>Halorubrum</taxon>
    </lineage>
</organism>
<dbReference type="Proteomes" id="UP000198397">
    <property type="component" value="Unassembled WGS sequence"/>
</dbReference>
<accession>A0A238W0T0</accession>
<reference evidence="3 4" key="1">
    <citation type="submission" date="2017-06" db="EMBL/GenBank/DDBJ databases">
        <authorList>
            <person name="Kim H.J."/>
            <person name="Triplett B.A."/>
        </authorList>
    </citation>
    <scope>NUCLEOTIDE SEQUENCE [LARGE SCALE GENOMIC DNA]</scope>
    <source>
        <strain evidence="3 4">DSM 8800</strain>
    </source>
</reference>
<dbReference type="AlphaFoldDB" id="A0A238W0T0"/>
<feature type="transmembrane region" description="Helical" evidence="2">
    <location>
        <begin position="83"/>
        <end position="116"/>
    </location>
</feature>
<dbReference type="RefSeq" id="WP_245809917.1">
    <property type="nucleotide sequence ID" value="NZ_FZNQ01000005.1"/>
</dbReference>
<feature type="transmembrane region" description="Helical" evidence="2">
    <location>
        <begin position="139"/>
        <end position="164"/>
    </location>
</feature>
<keyword evidence="4" id="KW-1185">Reference proteome</keyword>
<feature type="transmembrane region" description="Helical" evidence="2">
    <location>
        <begin position="60"/>
        <end position="77"/>
    </location>
</feature>
<evidence type="ECO:0000313" key="3">
    <source>
        <dbReference type="EMBL" id="SNR40116.1"/>
    </source>
</evidence>
<dbReference type="Pfam" id="PF24363">
    <property type="entry name" value="DUF7519"/>
    <property type="match status" value="1"/>
</dbReference>
<evidence type="ECO:0000313" key="4">
    <source>
        <dbReference type="Proteomes" id="UP000198397"/>
    </source>
</evidence>
<gene>
    <name evidence="3" type="ORF">SAMN06264855_10511</name>
</gene>
<feature type="region of interest" description="Disordered" evidence="1">
    <location>
        <begin position="1"/>
        <end position="28"/>
    </location>
</feature>
<feature type="transmembrane region" description="Helical" evidence="2">
    <location>
        <begin position="34"/>
        <end position="53"/>
    </location>
</feature>
<keyword evidence="2" id="KW-0472">Membrane</keyword>
<sequence length="188" mass="18596">MSAAGGSESEDGVVNDRTDETQGTGEARDDRPPLLAVVVGLLAGLVAFLATFLAAPIGGALVGLGVLVLWIGAMFAAPRLLTWAAALGVAGLALAGYLGAAPEPLLVAAVALALAWDSTDHGLSLGEHVGRDGGASRSVLVHAGTNLLVGIGSVAVVYGTYAVAAGGQPVAALTLLLFGAVVLISFFR</sequence>
<feature type="compositionally biased region" description="Basic and acidic residues" evidence="1">
    <location>
        <begin position="14"/>
        <end position="28"/>
    </location>
</feature>